<proteinExistence type="predicted"/>
<dbReference type="EMBL" id="PHIG01000024">
    <property type="protein sequence ID" value="PJK30662.1"/>
    <property type="molecule type" value="Genomic_DNA"/>
</dbReference>
<dbReference type="AlphaFoldDB" id="A0A2M9G4M0"/>
<dbReference type="PROSITE" id="PS51186">
    <property type="entry name" value="GNAT"/>
    <property type="match status" value="1"/>
</dbReference>
<dbReference type="GO" id="GO:0003700">
    <property type="term" value="F:DNA-binding transcription factor activity"/>
    <property type="evidence" value="ECO:0007669"/>
    <property type="project" value="InterPro"/>
</dbReference>
<reference evidence="4 5" key="1">
    <citation type="submission" date="2017-11" db="EMBL/GenBank/DDBJ databases">
        <title>Draft genome sequence of Rhizobiales bacterium SY3-13.</title>
        <authorList>
            <person name="Sun C."/>
        </authorList>
    </citation>
    <scope>NUCLEOTIDE SEQUENCE [LARGE SCALE GENOMIC DNA]</scope>
    <source>
        <strain evidence="4 5">SY3-13</strain>
    </source>
</reference>
<evidence type="ECO:0000259" key="3">
    <source>
        <dbReference type="PROSITE" id="PS51186"/>
    </source>
</evidence>
<dbReference type="OrthoDB" id="273614at2"/>
<dbReference type="PANTHER" id="PTHR13947">
    <property type="entry name" value="GNAT FAMILY N-ACETYLTRANSFERASE"/>
    <property type="match status" value="1"/>
</dbReference>
<dbReference type="InterPro" id="IPR036388">
    <property type="entry name" value="WH-like_DNA-bd_sf"/>
</dbReference>
<dbReference type="CDD" id="cd04301">
    <property type="entry name" value="NAT_SF"/>
    <property type="match status" value="1"/>
</dbReference>
<dbReference type="RefSeq" id="WP_109794921.1">
    <property type="nucleotide sequence ID" value="NZ_PHIG01000024.1"/>
</dbReference>
<evidence type="ECO:0000259" key="2">
    <source>
        <dbReference type="PROSITE" id="PS50995"/>
    </source>
</evidence>
<dbReference type="InterPro" id="IPR050769">
    <property type="entry name" value="NAT_camello-type"/>
</dbReference>
<organism evidence="4 5">
    <name type="scientific">Minwuia thermotolerans</name>
    <dbReference type="NCBI Taxonomy" id="2056226"/>
    <lineage>
        <taxon>Bacteria</taxon>
        <taxon>Pseudomonadati</taxon>
        <taxon>Pseudomonadota</taxon>
        <taxon>Alphaproteobacteria</taxon>
        <taxon>Minwuiales</taxon>
        <taxon>Minwuiaceae</taxon>
        <taxon>Minwuia</taxon>
    </lineage>
</organism>
<dbReference type="SUPFAM" id="SSF55729">
    <property type="entry name" value="Acyl-CoA N-acyltransferases (Nat)"/>
    <property type="match status" value="1"/>
</dbReference>
<sequence>MTHADPARDVEAVRDFTRYYTRRLGVLKEGLLDTDLPLPQARLVWELAHREAATAAALARDLALDPAYVSRLLKSLERRGLVAKRRSQSDGRARIVALTPAGRDVFAELDARSAREVNDMLAPLAPSERRGLTAAMSRVRRLLGPEADAPAPYVIRSHRPGDVGWAISRHGEIYADEFGWDGTFEALVAEIGAAFIRDFKPSREHCWIAERDGERVGSVFVVEKDRATAQLRLLLVDPSARGLRLGERLVDEVIRFARAKGYTKLTLWTNDCLHAARRIYQKAGFVLVDEAPHHSFGVDLVGQNWDLEL</sequence>
<keyword evidence="1" id="KW-0808">Transferase</keyword>
<dbReference type="SMART" id="SM00347">
    <property type="entry name" value="HTH_MARR"/>
    <property type="match status" value="1"/>
</dbReference>
<feature type="domain" description="N-acetyltransferase" evidence="3">
    <location>
        <begin position="153"/>
        <end position="309"/>
    </location>
</feature>
<dbReference type="Gene3D" id="3.40.630.30">
    <property type="match status" value="1"/>
</dbReference>
<accession>A0A2M9G4M0</accession>
<dbReference type="GO" id="GO:0008080">
    <property type="term" value="F:N-acetyltransferase activity"/>
    <property type="evidence" value="ECO:0007669"/>
    <property type="project" value="InterPro"/>
</dbReference>
<dbReference type="Pfam" id="PF00583">
    <property type="entry name" value="Acetyltransf_1"/>
    <property type="match status" value="1"/>
</dbReference>
<name>A0A2M9G4M0_9PROT</name>
<evidence type="ECO:0000313" key="4">
    <source>
        <dbReference type="EMBL" id="PJK30662.1"/>
    </source>
</evidence>
<dbReference type="InterPro" id="IPR000835">
    <property type="entry name" value="HTH_MarR-typ"/>
</dbReference>
<dbReference type="InterPro" id="IPR016181">
    <property type="entry name" value="Acyl_CoA_acyltransferase"/>
</dbReference>
<dbReference type="Pfam" id="PF12802">
    <property type="entry name" value="MarR_2"/>
    <property type="match status" value="1"/>
</dbReference>
<protein>
    <submittedName>
        <fullName evidence="4">MarR family transcriptional regulator</fullName>
    </submittedName>
</protein>
<comment type="caution">
    <text evidence="4">The sequence shown here is derived from an EMBL/GenBank/DDBJ whole genome shotgun (WGS) entry which is preliminary data.</text>
</comment>
<dbReference type="Proteomes" id="UP000229498">
    <property type="component" value="Unassembled WGS sequence"/>
</dbReference>
<dbReference type="PANTHER" id="PTHR13947:SF37">
    <property type="entry name" value="LD18367P"/>
    <property type="match status" value="1"/>
</dbReference>
<keyword evidence="5" id="KW-1185">Reference proteome</keyword>
<dbReference type="SUPFAM" id="SSF46785">
    <property type="entry name" value="Winged helix' DNA-binding domain"/>
    <property type="match status" value="1"/>
</dbReference>
<dbReference type="PRINTS" id="PR00598">
    <property type="entry name" value="HTHMARR"/>
</dbReference>
<feature type="domain" description="HTH marR-type" evidence="2">
    <location>
        <begin position="1"/>
        <end position="141"/>
    </location>
</feature>
<gene>
    <name evidence="4" type="ORF">CVT23_05685</name>
</gene>
<dbReference type="Gene3D" id="1.10.10.10">
    <property type="entry name" value="Winged helix-like DNA-binding domain superfamily/Winged helix DNA-binding domain"/>
    <property type="match status" value="1"/>
</dbReference>
<dbReference type="PROSITE" id="PS50995">
    <property type="entry name" value="HTH_MARR_2"/>
    <property type="match status" value="1"/>
</dbReference>
<dbReference type="InterPro" id="IPR000182">
    <property type="entry name" value="GNAT_dom"/>
</dbReference>
<dbReference type="InterPro" id="IPR036390">
    <property type="entry name" value="WH_DNA-bd_sf"/>
</dbReference>
<evidence type="ECO:0000256" key="1">
    <source>
        <dbReference type="ARBA" id="ARBA00022679"/>
    </source>
</evidence>
<evidence type="ECO:0000313" key="5">
    <source>
        <dbReference type="Proteomes" id="UP000229498"/>
    </source>
</evidence>